<accession>W4VA25</accession>
<organism evidence="1 2">
    <name type="scientific">Acetivibrio straminisolvens JCM 21531</name>
    <dbReference type="NCBI Taxonomy" id="1294263"/>
    <lineage>
        <taxon>Bacteria</taxon>
        <taxon>Bacillati</taxon>
        <taxon>Bacillota</taxon>
        <taxon>Clostridia</taxon>
        <taxon>Eubacteriales</taxon>
        <taxon>Oscillospiraceae</taxon>
        <taxon>Acetivibrio</taxon>
    </lineage>
</organism>
<protein>
    <submittedName>
        <fullName evidence="1">Uncharacterized protein</fullName>
    </submittedName>
</protein>
<name>W4VA25_9FIRM</name>
<gene>
    <name evidence="1" type="ORF">JCM21531_3216</name>
</gene>
<dbReference type="EMBL" id="BAVR01000042">
    <property type="protein sequence ID" value="GAE89668.1"/>
    <property type="molecule type" value="Genomic_DNA"/>
</dbReference>
<dbReference type="STRING" id="1294263.JCM21531_3216"/>
<evidence type="ECO:0000313" key="1">
    <source>
        <dbReference type="EMBL" id="GAE89668.1"/>
    </source>
</evidence>
<reference evidence="1" key="1">
    <citation type="journal article" date="2014" name="Genome Announc.">
        <title>Draft Genome Sequence of Clostridium straminisolvens Strain JCM 21531T, Isolated from a Cellulose-Degrading Bacterial Community.</title>
        <authorList>
            <person name="Yuki M."/>
            <person name="Oshima K."/>
            <person name="Suda W."/>
            <person name="Sakamoto M."/>
            <person name="Kitamura K."/>
            <person name="Iida T."/>
            <person name="Hattori M."/>
            <person name="Ohkuma M."/>
        </authorList>
    </citation>
    <scope>NUCLEOTIDE SEQUENCE [LARGE SCALE GENOMIC DNA]</scope>
    <source>
        <strain evidence="1">JCM 21531</strain>
    </source>
</reference>
<dbReference type="Proteomes" id="UP000019109">
    <property type="component" value="Unassembled WGS sequence"/>
</dbReference>
<dbReference type="AlphaFoldDB" id="W4VA25"/>
<evidence type="ECO:0000313" key="2">
    <source>
        <dbReference type="Proteomes" id="UP000019109"/>
    </source>
</evidence>
<keyword evidence="2" id="KW-1185">Reference proteome</keyword>
<proteinExistence type="predicted"/>
<comment type="caution">
    <text evidence="1">The sequence shown here is derived from an EMBL/GenBank/DDBJ whole genome shotgun (WGS) entry which is preliminary data.</text>
</comment>
<sequence length="65" mass="7092">MGVKIITKLRKMMVTATIGINKGMKETVRGKVTANMTGEIGQKEGVRKEKVSMTEIILTGKNLKA</sequence>